<feature type="region of interest" description="Disordered" evidence="7">
    <location>
        <begin position="25"/>
        <end position="53"/>
    </location>
</feature>
<dbReference type="Gene3D" id="1.10.287.1260">
    <property type="match status" value="1"/>
</dbReference>
<evidence type="ECO:0000256" key="1">
    <source>
        <dbReference type="ARBA" id="ARBA00004651"/>
    </source>
</evidence>
<dbReference type="Pfam" id="PF21088">
    <property type="entry name" value="MS_channel_1st"/>
    <property type="match status" value="1"/>
</dbReference>
<dbReference type="RefSeq" id="WP_185675388.1">
    <property type="nucleotide sequence ID" value="NZ_JACHVB010000021.1"/>
</dbReference>
<keyword evidence="9" id="KW-0732">Signal</keyword>
<feature type="domain" description="Mechanosensitive ion channel MscS" evidence="10">
    <location>
        <begin position="445"/>
        <end position="510"/>
    </location>
</feature>
<dbReference type="InterPro" id="IPR011066">
    <property type="entry name" value="MscS_channel_C_sf"/>
</dbReference>
<keyword evidence="5 8" id="KW-1133">Transmembrane helix</keyword>
<feature type="domain" description="Mechanosensitive ion channel transmembrane helices 2/3" evidence="11">
    <location>
        <begin position="404"/>
        <end position="443"/>
    </location>
</feature>
<dbReference type="InterPro" id="IPR045275">
    <property type="entry name" value="MscS_archaea/bacteria_type"/>
</dbReference>
<evidence type="ECO:0000256" key="8">
    <source>
        <dbReference type="SAM" id="Phobius"/>
    </source>
</evidence>
<organism evidence="12 13">
    <name type="scientific">Ruficoccus amylovorans</name>
    <dbReference type="NCBI Taxonomy" id="1804625"/>
    <lineage>
        <taxon>Bacteria</taxon>
        <taxon>Pseudomonadati</taxon>
        <taxon>Verrucomicrobiota</taxon>
        <taxon>Opitutia</taxon>
        <taxon>Puniceicoccales</taxon>
        <taxon>Cerasicoccaceae</taxon>
        <taxon>Ruficoccus</taxon>
    </lineage>
</organism>
<dbReference type="InterPro" id="IPR011014">
    <property type="entry name" value="MscS_channel_TM-2"/>
</dbReference>
<protein>
    <submittedName>
        <fullName evidence="12">Mechanosensitive ion channel family protein</fullName>
    </submittedName>
</protein>
<proteinExistence type="inferred from homology"/>
<evidence type="ECO:0000256" key="9">
    <source>
        <dbReference type="SAM" id="SignalP"/>
    </source>
</evidence>
<evidence type="ECO:0000256" key="2">
    <source>
        <dbReference type="ARBA" id="ARBA00008017"/>
    </source>
</evidence>
<keyword evidence="3" id="KW-1003">Cell membrane</keyword>
<keyword evidence="6 8" id="KW-0472">Membrane</keyword>
<dbReference type="InterPro" id="IPR023408">
    <property type="entry name" value="MscS_beta-dom_sf"/>
</dbReference>
<evidence type="ECO:0000313" key="13">
    <source>
        <dbReference type="Proteomes" id="UP000546464"/>
    </source>
</evidence>
<dbReference type="PANTHER" id="PTHR30221">
    <property type="entry name" value="SMALL-CONDUCTANCE MECHANOSENSITIVE CHANNEL"/>
    <property type="match status" value="1"/>
</dbReference>
<keyword evidence="4 8" id="KW-0812">Transmembrane</keyword>
<feature type="signal peptide" evidence="9">
    <location>
        <begin position="1"/>
        <end position="21"/>
    </location>
</feature>
<accession>A0A842HFU8</accession>
<feature type="chain" id="PRO_5032395163" evidence="9">
    <location>
        <begin position="22"/>
        <end position="682"/>
    </location>
</feature>
<dbReference type="GO" id="GO:0005886">
    <property type="term" value="C:plasma membrane"/>
    <property type="evidence" value="ECO:0007669"/>
    <property type="project" value="UniProtKB-SubCell"/>
</dbReference>
<feature type="transmembrane region" description="Helical" evidence="8">
    <location>
        <begin position="395"/>
        <end position="414"/>
    </location>
</feature>
<comment type="subcellular location">
    <subcellularLocation>
        <location evidence="1">Cell membrane</location>
        <topology evidence="1">Multi-pass membrane protein</topology>
    </subcellularLocation>
</comment>
<dbReference type="InterPro" id="IPR049142">
    <property type="entry name" value="MS_channel_1st"/>
</dbReference>
<dbReference type="SUPFAM" id="SSF50182">
    <property type="entry name" value="Sm-like ribonucleoproteins"/>
    <property type="match status" value="1"/>
</dbReference>
<evidence type="ECO:0000256" key="7">
    <source>
        <dbReference type="SAM" id="MobiDB-lite"/>
    </source>
</evidence>
<evidence type="ECO:0000256" key="5">
    <source>
        <dbReference type="ARBA" id="ARBA00022989"/>
    </source>
</evidence>
<evidence type="ECO:0000256" key="6">
    <source>
        <dbReference type="ARBA" id="ARBA00023136"/>
    </source>
</evidence>
<evidence type="ECO:0000256" key="4">
    <source>
        <dbReference type="ARBA" id="ARBA00022692"/>
    </source>
</evidence>
<feature type="transmembrane region" description="Helical" evidence="8">
    <location>
        <begin position="360"/>
        <end position="383"/>
    </location>
</feature>
<reference evidence="12 13" key="1">
    <citation type="submission" date="2020-07" db="EMBL/GenBank/DDBJ databases">
        <authorList>
            <person name="Feng X."/>
        </authorList>
    </citation>
    <scope>NUCLEOTIDE SEQUENCE [LARGE SCALE GENOMIC DNA]</scope>
    <source>
        <strain evidence="12 13">JCM31066</strain>
    </source>
</reference>
<dbReference type="Proteomes" id="UP000546464">
    <property type="component" value="Unassembled WGS sequence"/>
</dbReference>
<name>A0A842HFU8_9BACT</name>
<dbReference type="InterPro" id="IPR006685">
    <property type="entry name" value="MscS_channel_2nd"/>
</dbReference>
<dbReference type="GO" id="GO:0008381">
    <property type="term" value="F:mechanosensitive monoatomic ion channel activity"/>
    <property type="evidence" value="ECO:0007669"/>
    <property type="project" value="InterPro"/>
</dbReference>
<feature type="compositionally biased region" description="Basic and acidic residues" evidence="7">
    <location>
        <begin position="666"/>
        <end position="675"/>
    </location>
</feature>
<evidence type="ECO:0000256" key="3">
    <source>
        <dbReference type="ARBA" id="ARBA00022475"/>
    </source>
</evidence>
<gene>
    <name evidence="12" type="ORF">H5P28_09060</name>
</gene>
<evidence type="ECO:0000313" key="12">
    <source>
        <dbReference type="EMBL" id="MBC2594404.1"/>
    </source>
</evidence>
<dbReference type="EMBL" id="JACHVB010000021">
    <property type="protein sequence ID" value="MBC2594404.1"/>
    <property type="molecule type" value="Genomic_DNA"/>
</dbReference>
<feature type="transmembrane region" description="Helical" evidence="8">
    <location>
        <begin position="282"/>
        <end position="301"/>
    </location>
</feature>
<dbReference type="AlphaFoldDB" id="A0A842HFU8"/>
<dbReference type="Pfam" id="PF00924">
    <property type="entry name" value="MS_channel_2nd"/>
    <property type="match status" value="1"/>
</dbReference>
<dbReference type="SUPFAM" id="SSF82861">
    <property type="entry name" value="Mechanosensitive channel protein MscS (YggB), transmembrane region"/>
    <property type="match status" value="1"/>
</dbReference>
<comment type="caution">
    <text evidence="12">The sequence shown here is derived from an EMBL/GenBank/DDBJ whole genome shotgun (WGS) entry which is preliminary data.</text>
</comment>
<sequence>MRRWLCGLTVGLAICAVAAYAGEDGSGGQHVGDTPGLEQPGGEVSASQVPVEQPAKVESAYGDMAEPEDFSGNRRPVISIPSQRGSIRDYQKTVNFARLSSPRRTWESMLRLMDEYSQEVQENGFTYANHARLVYLEEQIVNLFDLREVAPSLRSDVGMEAAVYLRDAIAHFDLPPSDTLPDRTEAFKEMKDGFPGIWNVYGSPIEISYIDSGEFKGRFQFSLYTALNARTMAQRVEHHTYVYPEFAGLREAYFNTPGPGIPDVLIDSLPGWMRRDLWGMRLWQFSIVLILTLGAVLLVLALKRLLRACSQRLPRAVGSALWLLLPLLIIYLAGKLNWFFSEHVFLTGKVLRIVHYVEEGVALLSLVAMILVGGGVLMEIIFLAPRFDKKGVNSYLIRFGLRLASIVVAAVVLLEGLQRMGFTLATVLAGAGVTGLAVALAAQESLRNIFGSIMLLLDKPFKIGQRVKVRGHDGFVEEIGLRSTKIRQLDGHLACLPNEDVARADIENISERPFIRRMMNLALPLDTPSDKVEEAVQIVRDLLAVHEVPRTEVEIAANPELEDRPRLVNEEINQPGYPPRIFFNEFNPASLNLLVIYWFHPPQYWDYLEHTQRINREIMSRFEEAGLRLALPAQRLQLAGDPSRPLEIGSREVNGDEDDLPLAGLREAESPRREPPASGSKS</sequence>
<feature type="transmembrane region" description="Helical" evidence="8">
    <location>
        <begin position="420"/>
        <end position="442"/>
    </location>
</feature>
<feature type="transmembrane region" description="Helical" evidence="8">
    <location>
        <begin position="321"/>
        <end position="340"/>
    </location>
</feature>
<evidence type="ECO:0000259" key="11">
    <source>
        <dbReference type="Pfam" id="PF21088"/>
    </source>
</evidence>
<dbReference type="PANTHER" id="PTHR30221:SF1">
    <property type="entry name" value="SMALL-CONDUCTANCE MECHANOSENSITIVE CHANNEL"/>
    <property type="match status" value="1"/>
</dbReference>
<dbReference type="InterPro" id="IPR010920">
    <property type="entry name" value="LSM_dom_sf"/>
</dbReference>
<keyword evidence="13" id="KW-1185">Reference proteome</keyword>
<dbReference type="Gene3D" id="3.30.70.100">
    <property type="match status" value="1"/>
</dbReference>
<evidence type="ECO:0000259" key="10">
    <source>
        <dbReference type="Pfam" id="PF00924"/>
    </source>
</evidence>
<feature type="region of interest" description="Disordered" evidence="7">
    <location>
        <begin position="641"/>
        <end position="682"/>
    </location>
</feature>
<comment type="similarity">
    <text evidence="2">Belongs to the MscS (TC 1.A.23) family.</text>
</comment>
<dbReference type="Gene3D" id="2.30.30.60">
    <property type="match status" value="1"/>
</dbReference>
<dbReference type="SUPFAM" id="SSF82689">
    <property type="entry name" value="Mechanosensitive channel protein MscS (YggB), C-terminal domain"/>
    <property type="match status" value="1"/>
</dbReference>